<dbReference type="InterPro" id="IPR000795">
    <property type="entry name" value="T_Tr_GTP-bd_dom"/>
</dbReference>
<dbReference type="GO" id="GO:0046540">
    <property type="term" value="C:U4/U6 x U5 tri-snRNP complex"/>
    <property type="evidence" value="ECO:0007669"/>
    <property type="project" value="TreeGrafter"/>
</dbReference>
<feature type="domain" description="Tr-type G" evidence="1">
    <location>
        <begin position="3"/>
        <end position="59"/>
    </location>
</feature>
<reference evidence="2 3" key="1">
    <citation type="submission" date="2024-02" db="EMBL/GenBank/DDBJ databases">
        <title>de novo genome assembly of Solanum bulbocastanum strain 11H21.</title>
        <authorList>
            <person name="Hosaka A.J."/>
        </authorList>
    </citation>
    <scope>NUCLEOTIDE SEQUENCE [LARGE SCALE GENOMIC DNA]</scope>
    <source>
        <tissue evidence="2">Young leaves</tissue>
    </source>
</reference>
<proteinExistence type="predicted"/>
<keyword evidence="3" id="KW-1185">Reference proteome</keyword>
<dbReference type="PANTHER" id="PTHR42908:SF6">
    <property type="entry name" value="116 KDA U5 SMALL NUCLEAR RIBONUCLEOPROTEIN COMPONENT"/>
    <property type="match status" value="1"/>
</dbReference>
<dbReference type="GO" id="GO:0005525">
    <property type="term" value="F:GTP binding"/>
    <property type="evidence" value="ECO:0007669"/>
    <property type="project" value="InterPro"/>
</dbReference>
<dbReference type="SUPFAM" id="SSF52540">
    <property type="entry name" value="P-loop containing nucleoside triphosphate hydrolases"/>
    <property type="match status" value="1"/>
</dbReference>
<sequence>MRYIDTRINEQERRISIKSVPMSLVLEDSNSKSFLCNIMDAPDHVNFSEEMTTAFKTCRWSIFDC</sequence>
<dbReference type="PANTHER" id="PTHR42908">
    <property type="entry name" value="TRANSLATION ELONGATION FACTOR-RELATED"/>
    <property type="match status" value="1"/>
</dbReference>
<evidence type="ECO:0000259" key="1">
    <source>
        <dbReference type="Pfam" id="PF00009"/>
    </source>
</evidence>
<dbReference type="GO" id="GO:0071007">
    <property type="term" value="C:U2-type catalytic step 2 spliceosome"/>
    <property type="evidence" value="ECO:0007669"/>
    <property type="project" value="TreeGrafter"/>
</dbReference>
<dbReference type="GO" id="GO:0030623">
    <property type="term" value="F:U5 snRNA binding"/>
    <property type="evidence" value="ECO:0007669"/>
    <property type="project" value="TreeGrafter"/>
</dbReference>
<organism evidence="2 3">
    <name type="scientific">Solanum bulbocastanum</name>
    <name type="common">Wild potato</name>
    <dbReference type="NCBI Taxonomy" id="147425"/>
    <lineage>
        <taxon>Eukaryota</taxon>
        <taxon>Viridiplantae</taxon>
        <taxon>Streptophyta</taxon>
        <taxon>Embryophyta</taxon>
        <taxon>Tracheophyta</taxon>
        <taxon>Spermatophyta</taxon>
        <taxon>Magnoliopsida</taxon>
        <taxon>eudicotyledons</taxon>
        <taxon>Gunneridae</taxon>
        <taxon>Pentapetalae</taxon>
        <taxon>asterids</taxon>
        <taxon>lamiids</taxon>
        <taxon>Solanales</taxon>
        <taxon>Solanaceae</taxon>
        <taxon>Solanoideae</taxon>
        <taxon>Solaneae</taxon>
        <taxon>Solanum</taxon>
    </lineage>
</organism>
<dbReference type="Pfam" id="PF00009">
    <property type="entry name" value="GTP_EFTU"/>
    <property type="match status" value="1"/>
</dbReference>
<accession>A0AAN8TAJ6</accession>
<evidence type="ECO:0000313" key="2">
    <source>
        <dbReference type="EMBL" id="KAK6784394.1"/>
    </source>
</evidence>
<dbReference type="GO" id="GO:0000398">
    <property type="term" value="P:mRNA splicing, via spliceosome"/>
    <property type="evidence" value="ECO:0007669"/>
    <property type="project" value="TreeGrafter"/>
</dbReference>
<gene>
    <name evidence="2" type="ORF">RDI58_017849</name>
</gene>
<dbReference type="GO" id="GO:0005829">
    <property type="term" value="C:cytosol"/>
    <property type="evidence" value="ECO:0007669"/>
    <property type="project" value="TreeGrafter"/>
</dbReference>
<comment type="caution">
    <text evidence="2">The sequence shown here is derived from an EMBL/GenBank/DDBJ whole genome shotgun (WGS) entry which is preliminary data.</text>
</comment>
<dbReference type="Proteomes" id="UP001371456">
    <property type="component" value="Unassembled WGS sequence"/>
</dbReference>
<dbReference type="InterPro" id="IPR027417">
    <property type="entry name" value="P-loop_NTPase"/>
</dbReference>
<dbReference type="AlphaFoldDB" id="A0AAN8TAJ6"/>
<dbReference type="GO" id="GO:0003924">
    <property type="term" value="F:GTPase activity"/>
    <property type="evidence" value="ECO:0007669"/>
    <property type="project" value="InterPro"/>
</dbReference>
<name>A0AAN8TAJ6_SOLBU</name>
<evidence type="ECO:0000313" key="3">
    <source>
        <dbReference type="Proteomes" id="UP001371456"/>
    </source>
</evidence>
<dbReference type="EMBL" id="JBANQN010000007">
    <property type="protein sequence ID" value="KAK6784394.1"/>
    <property type="molecule type" value="Genomic_DNA"/>
</dbReference>
<protein>
    <recommendedName>
        <fullName evidence="1">Tr-type G domain-containing protein</fullName>
    </recommendedName>
</protein>
<dbReference type="Gene3D" id="3.40.50.300">
    <property type="entry name" value="P-loop containing nucleotide triphosphate hydrolases"/>
    <property type="match status" value="1"/>
</dbReference>